<gene>
    <name evidence="1" type="ORF">HHK36_004941</name>
</gene>
<accession>A0A835DQN8</accession>
<name>A0A835DQN8_TETSI</name>
<evidence type="ECO:0000313" key="2">
    <source>
        <dbReference type="Proteomes" id="UP000655225"/>
    </source>
</evidence>
<dbReference type="Proteomes" id="UP000655225">
    <property type="component" value="Unassembled WGS sequence"/>
</dbReference>
<reference evidence="1 2" key="1">
    <citation type="submission" date="2020-04" db="EMBL/GenBank/DDBJ databases">
        <title>Plant Genome Project.</title>
        <authorList>
            <person name="Zhang R.-G."/>
        </authorList>
    </citation>
    <scope>NUCLEOTIDE SEQUENCE [LARGE SCALE GENOMIC DNA]</scope>
    <source>
        <strain evidence="1">YNK0</strain>
        <tissue evidence="1">Leaf</tissue>
    </source>
</reference>
<organism evidence="1 2">
    <name type="scientific">Tetracentron sinense</name>
    <name type="common">Spur-leaf</name>
    <dbReference type="NCBI Taxonomy" id="13715"/>
    <lineage>
        <taxon>Eukaryota</taxon>
        <taxon>Viridiplantae</taxon>
        <taxon>Streptophyta</taxon>
        <taxon>Embryophyta</taxon>
        <taxon>Tracheophyta</taxon>
        <taxon>Spermatophyta</taxon>
        <taxon>Magnoliopsida</taxon>
        <taxon>Trochodendrales</taxon>
        <taxon>Trochodendraceae</taxon>
        <taxon>Tetracentron</taxon>
    </lineage>
</organism>
<comment type="caution">
    <text evidence="1">The sequence shown here is derived from an EMBL/GenBank/DDBJ whole genome shotgun (WGS) entry which is preliminary data.</text>
</comment>
<dbReference type="AlphaFoldDB" id="A0A835DQN8"/>
<keyword evidence="2" id="KW-1185">Reference proteome</keyword>
<protein>
    <submittedName>
        <fullName evidence="1">Uncharacterized protein</fullName>
    </submittedName>
</protein>
<evidence type="ECO:0000313" key="1">
    <source>
        <dbReference type="EMBL" id="KAF8408872.1"/>
    </source>
</evidence>
<dbReference type="EMBL" id="JABCRI010000003">
    <property type="protein sequence ID" value="KAF8408872.1"/>
    <property type="molecule type" value="Genomic_DNA"/>
</dbReference>
<proteinExistence type="predicted"/>
<sequence>MSYMQGMGRYHSVPKLMVELLTIISTIDDLNYPEKTDIFSMLEGCEASFAREDEEEGSGAARWWER</sequence>